<feature type="transmembrane region" description="Helical" evidence="1">
    <location>
        <begin position="267"/>
        <end position="285"/>
    </location>
</feature>
<keyword evidence="1" id="KW-0812">Transmembrane</keyword>
<keyword evidence="1" id="KW-0472">Membrane</keyword>
<dbReference type="PIRSF" id="PIRSF026631">
    <property type="entry name" value="UCP026631"/>
    <property type="match status" value="1"/>
</dbReference>
<dbReference type="Pfam" id="PF03703">
    <property type="entry name" value="bPH_2"/>
    <property type="match status" value="3"/>
</dbReference>
<dbReference type="InterPro" id="IPR005182">
    <property type="entry name" value="YdbS-like_PH"/>
</dbReference>
<evidence type="ECO:0000259" key="2">
    <source>
        <dbReference type="Pfam" id="PF03703"/>
    </source>
</evidence>
<dbReference type="PANTHER" id="PTHR34473:SF2">
    <property type="entry name" value="UPF0699 TRANSMEMBRANE PROTEIN YDBT"/>
    <property type="match status" value="1"/>
</dbReference>
<feature type="transmembrane region" description="Helical" evidence="1">
    <location>
        <begin position="37"/>
        <end position="55"/>
    </location>
</feature>
<evidence type="ECO:0000256" key="1">
    <source>
        <dbReference type="SAM" id="Phobius"/>
    </source>
</evidence>
<gene>
    <name evidence="3" type="ORF">IV501_12595</name>
</gene>
<sequence>MTDSAARQEPQASVPVTSAAGRLADGQWHRLHPASPLLRGGIVLIAVLGFVVSNLRERLVELFLPRYGGGDQGDPVEYVLAHGIVLQVLGVIAGVLLVLIAGFYVSWRMHSFRITNEVVEVRSGVLFRTSRKARLDRIQGINIVRPFFARLFGASKLEINQAGHDANVQLSYLGTAAADELRREILRLASGTRAAAKPMSQTTGQTVIDRRVNEFMAPEHDPGTPPESIVNIHLGRLIGSMLLGNGMIIAAVFIAAVAVWIARTGNFFILVFALPSALGFVSYYVRRFTKSLRYSISSTPDGVRVGFGLLSTTSETLPPGRIHSIEVSQSLLWRPFGWWEVRVNRAGHSNTRGADNQANTTLLPVGNLAEVTKVLELLLPDLVGSESVAMIERGLRSRGGADGFENSPLRAAWLRPLSWRRNGFLVTPGSFVLRTGAIWRKFVVVPQPRLQSVALSQGPVLRMLRLADIHLHTVAGPIRAHLDAVDQNRALAFFETVATAAVASQQSDTSHRWRSGEEPA</sequence>
<feature type="domain" description="YdbS-like PH" evidence="2">
    <location>
        <begin position="293"/>
        <end position="371"/>
    </location>
</feature>
<evidence type="ECO:0000313" key="3">
    <source>
        <dbReference type="EMBL" id="MBK4348477.1"/>
    </source>
</evidence>
<dbReference type="Proteomes" id="UP000636458">
    <property type="component" value="Unassembled WGS sequence"/>
</dbReference>
<feature type="domain" description="YdbS-like PH" evidence="2">
    <location>
        <begin position="107"/>
        <end position="185"/>
    </location>
</feature>
<feature type="transmembrane region" description="Helical" evidence="1">
    <location>
        <begin position="84"/>
        <end position="105"/>
    </location>
</feature>
<keyword evidence="1" id="KW-1133">Transmembrane helix</keyword>
<accession>A0A934SNW2</accession>
<protein>
    <submittedName>
        <fullName evidence="3">PH domain-containing protein</fullName>
    </submittedName>
</protein>
<proteinExistence type="predicted"/>
<dbReference type="EMBL" id="JAEPES010000004">
    <property type="protein sequence ID" value="MBK4348477.1"/>
    <property type="molecule type" value="Genomic_DNA"/>
</dbReference>
<evidence type="ECO:0000313" key="4">
    <source>
        <dbReference type="Proteomes" id="UP000636458"/>
    </source>
</evidence>
<dbReference type="AlphaFoldDB" id="A0A934SNW2"/>
<feature type="transmembrane region" description="Helical" evidence="1">
    <location>
        <begin position="242"/>
        <end position="261"/>
    </location>
</feature>
<name>A0A934SNW2_9MICO</name>
<feature type="domain" description="YdbS-like PH" evidence="2">
    <location>
        <begin position="419"/>
        <end position="492"/>
    </location>
</feature>
<keyword evidence="4" id="KW-1185">Reference proteome</keyword>
<comment type="caution">
    <text evidence="3">The sequence shown here is derived from an EMBL/GenBank/DDBJ whole genome shotgun (WGS) entry which is preliminary data.</text>
</comment>
<dbReference type="PANTHER" id="PTHR34473">
    <property type="entry name" value="UPF0699 TRANSMEMBRANE PROTEIN YDBS"/>
    <property type="match status" value="1"/>
</dbReference>
<reference evidence="3" key="1">
    <citation type="submission" date="2021-01" db="EMBL/GenBank/DDBJ databases">
        <title>Lacisediminihabitans sp. nov. strain G11-30, isolated from Antarctic Soil.</title>
        <authorList>
            <person name="Li J."/>
        </authorList>
    </citation>
    <scope>NUCLEOTIDE SEQUENCE</scope>
    <source>
        <strain evidence="3">G11-30</strain>
    </source>
</reference>
<organism evidence="3 4">
    <name type="scientific">Lacisediminihabitans changchengi</name>
    <dbReference type="NCBI Taxonomy" id="2787634"/>
    <lineage>
        <taxon>Bacteria</taxon>
        <taxon>Bacillati</taxon>
        <taxon>Actinomycetota</taxon>
        <taxon>Actinomycetes</taxon>
        <taxon>Micrococcales</taxon>
        <taxon>Microbacteriaceae</taxon>
        <taxon>Lacisediminihabitans</taxon>
    </lineage>
</organism>
<dbReference type="RefSeq" id="WP_200556677.1">
    <property type="nucleotide sequence ID" value="NZ_JAEPES010000004.1"/>
</dbReference>
<dbReference type="InterPro" id="IPR014529">
    <property type="entry name" value="UCP026631"/>
</dbReference>